<organism evidence="11 12">
    <name type="scientific">Reichenbachiella agarivorans</name>
    <dbReference type="NCBI Taxonomy" id="2979464"/>
    <lineage>
        <taxon>Bacteria</taxon>
        <taxon>Pseudomonadati</taxon>
        <taxon>Bacteroidota</taxon>
        <taxon>Cytophagia</taxon>
        <taxon>Cytophagales</taxon>
        <taxon>Reichenbachiellaceae</taxon>
        <taxon>Reichenbachiella</taxon>
    </lineage>
</organism>
<name>A0ABY6CSY7_9BACT</name>
<evidence type="ECO:0000256" key="7">
    <source>
        <dbReference type="ARBA" id="ARBA00023136"/>
    </source>
</evidence>
<evidence type="ECO:0000256" key="8">
    <source>
        <dbReference type="SAM" id="Coils"/>
    </source>
</evidence>
<dbReference type="EMBL" id="CP106679">
    <property type="protein sequence ID" value="UXP33454.1"/>
    <property type="molecule type" value="Genomic_DNA"/>
</dbReference>
<proteinExistence type="predicted"/>
<dbReference type="SUPFAM" id="SSF109604">
    <property type="entry name" value="HD-domain/PDEase-like"/>
    <property type="match status" value="1"/>
</dbReference>
<dbReference type="Pfam" id="PF01966">
    <property type="entry name" value="HD"/>
    <property type="match status" value="1"/>
</dbReference>
<feature type="domain" description="HD/PDEase" evidence="10">
    <location>
        <begin position="25"/>
        <end position="139"/>
    </location>
</feature>
<protein>
    <submittedName>
        <fullName evidence="11">DUF5706 domain-containing protein</fullName>
    </submittedName>
</protein>
<keyword evidence="2" id="KW-1003">Cell membrane</keyword>
<sequence length="405" mass="47247">MDTEIISKISAYVRDTFQGSLPEHCHYHNLTHTEEVVTAVSVIAMAEQLPHEEIEIVTIAAWFHDLGHVQGSQNHEEKSIKLAIEKLKELEYPQEKIEQVADCIRATRMPQSPKSKMEEILCDADLHHLSTPRFQEKSEMLMTELSQVTGIYIEKNEWYKKTYQFVKEHKYFTKYAKQNLESVKQENLRRLEEKIQKEKKSKEDKLKKKIYDLEEKLAKAKSKESIPTRGIETMFRTTSRNHLDLSSIADQKSNIMISVNSIILSIVVTVLLRKLEEYPHFMIPTLILTIACLSTIVLSILATRPNVSKGKFTKDDIIHKKANLLFFGNFHQMSLEEYEWGMNELMNDSQYLYGSLTKDIYYLGKVLGKKYRMLRIAYTVFMFGFVIAIISFIIAEAFFKSHYMY</sequence>
<evidence type="ECO:0000256" key="5">
    <source>
        <dbReference type="ARBA" id="ARBA00022989"/>
    </source>
</evidence>
<keyword evidence="7 9" id="KW-0472">Membrane</keyword>
<evidence type="ECO:0000256" key="6">
    <source>
        <dbReference type="ARBA" id="ARBA00023118"/>
    </source>
</evidence>
<keyword evidence="3 9" id="KW-0812">Transmembrane</keyword>
<evidence type="ECO:0000256" key="3">
    <source>
        <dbReference type="ARBA" id="ARBA00022692"/>
    </source>
</evidence>
<gene>
    <name evidence="11" type="ORF">N6H18_05745</name>
</gene>
<evidence type="ECO:0000313" key="11">
    <source>
        <dbReference type="EMBL" id="UXP33454.1"/>
    </source>
</evidence>
<dbReference type="SMART" id="SM00471">
    <property type="entry name" value="HDc"/>
    <property type="match status" value="1"/>
</dbReference>
<dbReference type="InterPro" id="IPR043760">
    <property type="entry name" value="PycTM_dom"/>
</dbReference>
<feature type="transmembrane region" description="Helical" evidence="9">
    <location>
        <begin position="281"/>
        <end position="302"/>
    </location>
</feature>
<dbReference type="Proteomes" id="UP001065174">
    <property type="component" value="Chromosome"/>
</dbReference>
<dbReference type="RefSeq" id="WP_262310883.1">
    <property type="nucleotide sequence ID" value="NZ_CP106679.1"/>
</dbReference>
<feature type="coiled-coil region" evidence="8">
    <location>
        <begin position="177"/>
        <end position="223"/>
    </location>
</feature>
<evidence type="ECO:0000259" key="10">
    <source>
        <dbReference type="SMART" id="SM00471"/>
    </source>
</evidence>
<accession>A0ABY6CSY7</accession>
<dbReference type="InterPro" id="IPR003607">
    <property type="entry name" value="HD/PDEase_dom"/>
</dbReference>
<reference evidence="11" key="1">
    <citation type="submission" date="2022-09" db="EMBL/GenBank/DDBJ databases">
        <title>Comparative genomics and taxonomic characterization of three novel marine species of genus Reichenbachiella exhibiting antioxidant and polysaccharide degradation activities.</title>
        <authorList>
            <person name="Muhammad N."/>
            <person name="Lee Y.-J."/>
            <person name="Ko J."/>
            <person name="Kim S.-G."/>
        </authorList>
    </citation>
    <scope>NUCLEOTIDE SEQUENCE</scope>
    <source>
        <strain evidence="11">BKB1-1</strain>
    </source>
</reference>
<evidence type="ECO:0000256" key="1">
    <source>
        <dbReference type="ARBA" id="ARBA00004236"/>
    </source>
</evidence>
<evidence type="ECO:0000256" key="2">
    <source>
        <dbReference type="ARBA" id="ARBA00022475"/>
    </source>
</evidence>
<feature type="transmembrane region" description="Helical" evidence="9">
    <location>
        <begin position="376"/>
        <end position="399"/>
    </location>
</feature>
<dbReference type="Pfam" id="PF18967">
    <property type="entry name" value="PycTM"/>
    <property type="match status" value="1"/>
</dbReference>
<evidence type="ECO:0000256" key="4">
    <source>
        <dbReference type="ARBA" id="ARBA00022741"/>
    </source>
</evidence>
<evidence type="ECO:0000256" key="9">
    <source>
        <dbReference type="SAM" id="Phobius"/>
    </source>
</evidence>
<comment type="subcellular location">
    <subcellularLocation>
        <location evidence="1">Cell membrane</location>
    </subcellularLocation>
</comment>
<keyword evidence="6" id="KW-0051">Antiviral defense</keyword>
<dbReference type="Gene3D" id="1.10.3210.10">
    <property type="entry name" value="Hypothetical protein af1432"/>
    <property type="match status" value="1"/>
</dbReference>
<dbReference type="CDD" id="cd00077">
    <property type="entry name" value="HDc"/>
    <property type="match status" value="1"/>
</dbReference>
<dbReference type="InterPro" id="IPR006674">
    <property type="entry name" value="HD_domain"/>
</dbReference>
<evidence type="ECO:0000313" key="12">
    <source>
        <dbReference type="Proteomes" id="UP001065174"/>
    </source>
</evidence>
<keyword evidence="5 9" id="KW-1133">Transmembrane helix</keyword>
<keyword evidence="4" id="KW-0547">Nucleotide-binding</keyword>
<keyword evidence="8" id="KW-0175">Coiled coil</keyword>
<keyword evidence="12" id="KW-1185">Reference proteome</keyword>